<reference evidence="3" key="1">
    <citation type="submission" date="2016-11" db="EMBL/GenBank/DDBJ databases">
        <authorList>
            <person name="Varghese N."/>
            <person name="Submissions S."/>
        </authorList>
    </citation>
    <scope>NUCLEOTIDE SEQUENCE [LARGE SCALE GENOMIC DNA]</scope>
    <source>
        <strain evidence="3">DSM 22363</strain>
    </source>
</reference>
<protein>
    <submittedName>
        <fullName evidence="2">Uncharacterized protein</fullName>
    </submittedName>
</protein>
<evidence type="ECO:0000313" key="2">
    <source>
        <dbReference type="EMBL" id="SIO05128.1"/>
    </source>
</evidence>
<evidence type="ECO:0000313" key="3">
    <source>
        <dbReference type="Proteomes" id="UP000185192"/>
    </source>
</evidence>
<feature type="region of interest" description="Disordered" evidence="1">
    <location>
        <begin position="57"/>
        <end position="79"/>
    </location>
</feature>
<dbReference type="STRING" id="1123272.SAMN02745824_2766"/>
<feature type="compositionally biased region" description="Polar residues" evidence="1">
    <location>
        <begin position="65"/>
        <end position="79"/>
    </location>
</feature>
<dbReference type="AlphaFoldDB" id="A0A1N6GC74"/>
<name>A0A1N6GC74_9SPHN</name>
<proteinExistence type="predicted"/>
<gene>
    <name evidence="2" type="ORF">SAMN02745824_2766</name>
</gene>
<dbReference type="Proteomes" id="UP000185192">
    <property type="component" value="Unassembled WGS sequence"/>
</dbReference>
<accession>A0A1N6GC74</accession>
<keyword evidence="3" id="KW-1185">Reference proteome</keyword>
<dbReference type="EMBL" id="FSQW01000002">
    <property type="protein sequence ID" value="SIO05128.1"/>
    <property type="molecule type" value="Genomic_DNA"/>
</dbReference>
<sequence>MFSLLLSLAVVGDTVDKTVETDNAEEKKIVCRTHRVLGSRIPERVCRTSKQWARIDKSNKEELQNRSNYSRGTQNLNED</sequence>
<evidence type="ECO:0000256" key="1">
    <source>
        <dbReference type="SAM" id="MobiDB-lite"/>
    </source>
</evidence>
<organism evidence="2 3">
    <name type="scientific">Parasphingorhabdus marina DSM 22363</name>
    <dbReference type="NCBI Taxonomy" id="1123272"/>
    <lineage>
        <taxon>Bacteria</taxon>
        <taxon>Pseudomonadati</taxon>
        <taxon>Pseudomonadota</taxon>
        <taxon>Alphaproteobacteria</taxon>
        <taxon>Sphingomonadales</taxon>
        <taxon>Sphingomonadaceae</taxon>
        <taxon>Parasphingorhabdus</taxon>
    </lineage>
</organism>